<dbReference type="Pfam" id="PF13391">
    <property type="entry name" value="HNH_2"/>
    <property type="match status" value="1"/>
</dbReference>
<evidence type="ECO:0000313" key="2">
    <source>
        <dbReference type="EMBL" id="SIO00706.1"/>
    </source>
</evidence>
<dbReference type="RefSeq" id="WP_051537759.1">
    <property type="nucleotide sequence ID" value="NZ_FSRO01000001.1"/>
</dbReference>
<feature type="domain" description="HNH nuclease" evidence="1">
    <location>
        <begin position="274"/>
        <end position="325"/>
    </location>
</feature>
<dbReference type="EMBL" id="FSRO01000001">
    <property type="protein sequence ID" value="SIO00706.1"/>
    <property type="molecule type" value="Genomic_DNA"/>
</dbReference>
<keyword evidence="2" id="KW-0255">Endonuclease</keyword>
<dbReference type="Proteomes" id="UP000185062">
    <property type="component" value="Unassembled WGS sequence"/>
</dbReference>
<organism evidence="2 3">
    <name type="scientific">Nitrosomonas cryotolerans ATCC 49181</name>
    <dbReference type="NCBI Taxonomy" id="1131553"/>
    <lineage>
        <taxon>Bacteria</taxon>
        <taxon>Pseudomonadati</taxon>
        <taxon>Pseudomonadota</taxon>
        <taxon>Betaproteobacteria</taxon>
        <taxon>Nitrosomonadales</taxon>
        <taxon>Nitrosomonadaceae</taxon>
        <taxon>Nitrosomonas</taxon>
    </lineage>
</organism>
<keyword evidence="2" id="KW-0378">Hydrolase</keyword>
<evidence type="ECO:0000259" key="1">
    <source>
        <dbReference type="Pfam" id="PF13391"/>
    </source>
</evidence>
<gene>
    <name evidence="2" type="ORF">SAMN02743940_0479</name>
</gene>
<dbReference type="AlphaFoldDB" id="A0A1N6FZE7"/>
<keyword evidence="2" id="KW-0540">Nuclease</keyword>
<accession>A0A1N6FZE7</accession>
<sequence length="376" mass="43266">MKTTKPTIDPYLFEKHFEAFKKFVEEQSSVLFVSFPSNPYINEQEGYKCDIYKAAREKLAFQKWKESDIGSGSIIASTIESIEIKINNLVQWQNLYGDERRPHYPLIKAKQSPEESKIIERCLFNLYHKTEVEASFEGLLDIFGKKYALIAYLLFIKDNSKYLPIAPSYFDSSFELLGSDFKTSKRCSWENYSIYLYLIGELKRMLSDALSSEVSMLDAHSFLWMLSAQMASQDKLPDVKKYLSLSDTEREAIIMSRVGQGQFREGLIRYWSRCAVTGCKEHKLLIASHIKPWSKSNVVEKLSLYNGLLLSPTLDACFDSGFISFTDSGNIMISNIMNETDMKALGIIDEMKLSAIESEHAKYLAYHREHIFKKGE</sequence>
<proteinExistence type="predicted"/>
<dbReference type="eggNOG" id="COG3440">
    <property type="taxonomic scope" value="Bacteria"/>
</dbReference>
<dbReference type="GO" id="GO:0004519">
    <property type="term" value="F:endonuclease activity"/>
    <property type="evidence" value="ECO:0007669"/>
    <property type="project" value="UniProtKB-KW"/>
</dbReference>
<evidence type="ECO:0000313" key="3">
    <source>
        <dbReference type="Proteomes" id="UP000185062"/>
    </source>
</evidence>
<name>A0A1N6FZE7_9PROT</name>
<protein>
    <submittedName>
        <fullName evidence="2">Predicted restriction endonuclease</fullName>
    </submittedName>
</protein>
<reference evidence="2 3" key="1">
    <citation type="submission" date="2016-12" db="EMBL/GenBank/DDBJ databases">
        <authorList>
            <person name="Song W.-J."/>
            <person name="Kurnit D.M."/>
        </authorList>
    </citation>
    <scope>NUCLEOTIDE SEQUENCE [LARGE SCALE GENOMIC DNA]</scope>
    <source>
        <strain evidence="2 3">ATCC 49181</strain>
    </source>
</reference>
<keyword evidence="3" id="KW-1185">Reference proteome</keyword>
<dbReference type="InterPro" id="IPR003615">
    <property type="entry name" value="HNH_nuc"/>
</dbReference>
<dbReference type="STRING" id="44575.SAMN05216419_10702"/>